<keyword evidence="2" id="KW-1185">Reference proteome</keyword>
<reference evidence="1 2" key="1">
    <citation type="submission" date="2020-08" db="EMBL/GenBank/DDBJ databases">
        <title>Genomic Encyclopedia of Type Strains, Phase III (KMG-III): the genomes of soil and plant-associated and newly described type strains.</title>
        <authorList>
            <person name="Whitman W."/>
        </authorList>
    </citation>
    <scope>NUCLEOTIDE SEQUENCE [LARGE SCALE GENOMIC DNA]</scope>
    <source>
        <strain evidence="1 2">CECT 3265</strain>
    </source>
</reference>
<accession>A0A7W7PFR6</accession>
<dbReference type="AlphaFoldDB" id="A0A7W7PFR6"/>
<dbReference type="EMBL" id="JACHJG010000005">
    <property type="protein sequence ID" value="MBB4887000.1"/>
    <property type="molecule type" value="Genomic_DNA"/>
</dbReference>
<dbReference type="RefSeq" id="WP_184734027.1">
    <property type="nucleotide sequence ID" value="NZ_BMRW01000005.1"/>
</dbReference>
<gene>
    <name evidence="1" type="ORF">FHS38_003045</name>
</gene>
<evidence type="ECO:0000313" key="1">
    <source>
        <dbReference type="EMBL" id="MBB4887000.1"/>
    </source>
</evidence>
<proteinExistence type="predicted"/>
<evidence type="ECO:0000313" key="2">
    <source>
        <dbReference type="Proteomes" id="UP000556436"/>
    </source>
</evidence>
<comment type="caution">
    <text evidence="1">The sequence shown here is derived from an EMBL/GenBank/DDBJ whole genome shotgun (WGS) entry which is preliminary data.</text>
</comment>
<sequence>MTEGMVRQWAASGARRHPCAECRDIKRTWVRALDAGDRPQAEAVIVAMGLHQRVAHA</sequence>
<dbReference type="Proteomes" id="UP000556436">
    <property type="component" value="Unassembled WGS sequence"/>
</dbReference>
<protein>
    <submittedName>
        <fullName evidence="1">Uncharacterized protein</fullName>
    </submittedName>
</protein>
<organism evidence="1 2">
    <name type="scientific">Streptomyces netropsis</name>
    <name type="common">Streptoverticillium netropsis</name>
    <dbReference type="NCBI Taxonomy" id="55404"/>
    <lineage>
        <taxon>Bacteria</taxon>
        <taxon>Bacillati</taxon>
        <taxon>Actinomycetota</taxon>
        <taxon>Actinomycetes</taxon>
        <taxon>Kitasatosporales</taxon>
        <taxon>Streptomycetaceae</taxon>
        <taxon>Streptomyces</taxon>
    </lineage>
</organism>
<name>A0A7W7PFR6_STRNE</name>